<comment type="function">
    <text evidence="1">Involved in the biosynthesis of the siderophore enterobactin (enterochelin), which is a macrocyclic trimeric lactone of N-(2,3-dihydroxybenzoyl)-serine. The serine trilactone serves as a scaffolding for the three catechol functionalities that provide hexadentate coordination for the tightly ligated iron(2+) atoms. Plays an essential role in the assembly of the enterobactin by catalyzing the transfer of the 4'-phosphopantetheine (Ppant) moiety from coenzyme A to the apo-domains of both EntB (ArCP domain) and EntF (PCP domain) to yield their holo-forms which make them competent for the activation of 2,3-dihydroxybenzoate (DHB) and L-serine, respectively.</text>
</comment>
<dbReference type="Proteomes" id="UP000253529">
    <property type="component" value="Unassembled WGS sequence"/>
</dbReference>
<evidence type="ECO:0000313" key="16">
    <source>
        <dbReference type="EMBL" id="RBP18242.1"/>
    </source>
</evidence>
<evidence type="ECO:0000256" key="6">
    <source>
        <dbReference type="ARBA" id="ARBA00022679"/>
    </source>
</evidence>
<gene>
    <name evidence="16" type="ORF">DFR50_101186</name>
</gene>
<organism evidence="16 17">
    <name type="scientific">Roseiarcus fermentans</name>
    <dbReference type="NCBI Taxonomy" id="1473586"/>
    <lineage>
        <taxon>Bacteria</taxon>
        <taxon>Pseudomonadati</taxon>
        <taxon>Pseudomonadota</taxon>
        <taxon>Alphaproteobacteria</taxon>
        <taxon>Hyphomicrobiales</taxon>
        <taxon>Roseiarcaceae</taxon>
        <taxon>Roseiarcus</taxon>
    </lineage>
</organism>
<feature type="binding site" evidence="12">
    <location>
        <position position="56"/>
    </location>
    <ligand>
        <name>CoA</name>
        <dbReference type="ChEBI" id="CHEBI:57287"/>
    </ligand>
</feature>
<dbReference type="GO" id="GO:0000287">
    <property type="term" value="F:magnesium ion binding"/>
    <property type="evidence" value="ECO:0007669"/>
    <property type="project" value="InterPro"/>
</dbReference>
<dbReference type="EMBL" id="QNRK01000001">
    <property type="protein sequence ID" value="RBP18242.1"/>
    <property type="molecule type" value="Genomic_DNA"/>
</dbReference>
<dbReference type="UniPathway" id="UPA00017"/>
<evidence type="ECO:0000256" key="9">
    <source>
        <dbReference type="ARBA" id="ARBA00031996"/>
    </source>
</evidence>
<keyword evidence="7" id="KW-0259">Enterobactin biosynthesis</keyword>
<dbReference type="GO" id="GO:0008897">
    <property type="term" value="F:holo-[acyl-carrier-protein] synthase activity"/>
    <property type="evidence" value="ECO:0007669"/>
    <property type="project" value="InterPro"/>
</dbReference>
<feature type="binding site" evidence="12">
    <location>
        <begin position="95"/>
        <end position="96"/>
    </location>
    <ligand>
        <name>CoA</name>
        <dbReference type="ChEBI" id="CHEBI:57287"/>
    </ligand>
</feature>
<feature type="binding site" evidence="13">
    <location>
        <position position="119"/>
    </location>
    <ligand>
        <name>Mg(2+)</name>
        <dbReference type="ChEBI" id="CHEBI:18420"/>
    </ligand>
</feature>
<comment type="similarity">
    <text evidence="3">Belongs to the P-Pant transferase superfamily. EntD family.</text>
</comment>
<dbReference type="GO" id="GO:0009366">
    <property type="term" value="C:enterobactin synthetase complex"/>
    <property type="evidence" value="ECO:0007669"/>
    <property type="project" value="InterPro"/>
</dbReference>
<dbReference type="SUPFAM" id="SSF56214">
    <property type="entry name" value="4'-phosphopantetheinyl transferase"/>
    <property type="match status" value="1"/>
</dbReference>
<evidence type="ECO:0000256" key="8">
    <source>
        <dbReference type="ARBA" id="ARBA00029894"/>
    </source>
</evidence>
<dbReference type="InterPro" id="IPR008278">
    <property type="entry name" value="4-PPantetheinyl_Trfase_dom"/>
</dbReference>
<dbReference type="AlphaFoldDB" id="A0A366FU90"/>
<dbReference type="InterPro" id="IPR041354">
    <property type="entry name" value="4PPT_N"/>
</dbReference>
<feature type="binding site" evidence="12">
    <location>
        <position position="117"/>
    </location>
    <ligand>
        <name>CoA</name>
        <dbReference type="ChEBI" id="CHEBI:57287"/>
    </ligand>
</feature>
<reference evidence="16 17" key="1">
    <citation type="submission" date="2018-06" db="EMBL/GenBank/DDBJ databases">
        <title>Genomic Encyclopedia of Type Strains, Phase IV (KMG-IV): sequencing the most valuable type-strain genomes for metagenomic binning, comparative biology and taxonomic classification.</title>
        <authorList>
            <person name="Goeker M."/>
        </authorList>
    </citation>
    <scope>NUCLEOTIDE SEQUENCE [LARGE SCALE GENOMIC DNA]</scope>
    <source>
        <strain evidence="16 17">DSM 24875</strain>
    </source>
</reference>
<evidence type="ECO:0000256" key="11">
    <source>
        <dbReference type="ARBA" id="ARBA00049191"/>
    </source>
</evidence>
<comment type="caution">
    <text evidence="16">The sequence shown here is derived from an EMBL/GenBank/DDBJ whole genome shotgun (WGS) entry which is preliminary data.</text>
</comment>
<keyword evidence="13" id="KW-0460">Magnesium</keyword>
<dbReference type="InterPro" id="IPR037143">
    <property type="entry name" value="4-PPantetheinyl_Trfase_dom_sf"/>
</dbReference>
<evidence type="ECO:0000256" key="10">
    <source>
        <dbReference type="ARBA" id="ARBA00049176"/>
    </source>
</evidence>
<dbReference type="Gene3D" id="3.90.470.20">
    <property type="entry name" value="4'-phosphopantetheinyl transferase domain"/>
    <property type="match status" value="1"/>
</dbReference>
<evidence type="ECO:0000256" key="7">
    <source>
        <dbReference type="ARBA" id="ARBA00023191"/>
    </source>
</evidence>
<feature type="binding site" evidence="12">
    <location>
        <position position="162"/>
    </location>
    <ligand>
        <name>CoA</name>
        <dbReference type="ChEBI" id="CHEBI:57287"/>
    </ligand>
</feature>
<evidence type="ECO:0000256" key="4">
    <source>
        <dbReference type="ARBA" id="ARBA00011503"/>
    </source>
</evidence>
<name>A0A366FU90_9HYPH</name>
<evidence type="ECO:0000256" key="5">
    <source>
        <dbReference type="ARBA" id="ARBA00019087"/>
    </source>
</evidence>
<dbReference type="PANTHER" id="PTHR38096">
    <property type="entry name" value="ENTEROBACTIN SYNTHASE COMPONENT D"/>
    <property type="match status" value="1"/>
</dbReference>
<evidence type="ECO:0000259" key="15">
    <source>
        <dbReference type="Pfam" id="PF17837"/>
    </source>
</evidence>
<evidence type="ECO:0000256" key="1">
    <source>
        <dbReference type="ARBA" id="ARBA00003937"/>
    </source>
</evidence>
<dbReference type="InterPro" id="IPR003542">
    <property type="entry name" value="Enbac_synth_compD-like"/>
</dbReference>
<evidence type="ECO:0000256" key="3">
    <source>
        <dbReference type="ARBA" id="ARBA00008342"/>
    </source>
</evidence>
<evidence type="ECO:0000256" key="13">
    <source>
        <dbReference type="PIRSR" id="PIRSR603542-2"/>
    </source>
</evidence>
<dbReference type="Pfam" id="PF17837">
    <property type="entry name" value="4PPT_N"/>
    <property type="match status" value="1"/>
</dbReference>
<comment type="catalytic activity">
    <reaction evidence="11">
        <text>apo-[peptidyl-carrier protein] + CoA = holo-[peptidyl-carrier protein] + adenosine 3',5'-bisphosphate + H(+)</text>
        <dbReference type="Rhea" id="RHEA:46228"/>
        <dbReference type="Rhea" id="RHEA-COMP:11479"/>
        <dbReference type="Rhea" id="RHEA-COMP:11480"/>
        <dbReference type="ChEBI" id="CHEBI:15378"/>
        <dbReference type="ChEBI" id="CHEBI:29999"/>
        <dbReference type="ChEBI" id="CHEBI:57287"/>
        <dbReference type="ChEBI" id="CHEBI:58343"/>
        <dbReference type="ChEBI" id="CHEBI:64479"/>
    </reaction>
</comment>
<proteinExistence type="inferred from homology"/>
<protein>
    <recommendedName>
        <fullName evidence="5">Enterobactin synthase component D</fullName>
    </recommendedName>
    <alternativeName>
        <fullName evidence="8">4'-phosphopantetheinyl transferase EntD</fullName>
    </alternativeName>
    <alternativeName>
        <fullName evidence="9">Enterochelin synthase D</fullName>
    </alternativeName>
</protein>
<keyword evidence="6" id="KW-0808">Transferase</keyword>
<dbReference type="PRINTS" id="PR01399">
    <property type="entry name" value="ENTSNTHTASED"/>
</dbReference>
<dbReference type="OrthoDB" id="8210607at2"/>
<sequence length="228" mass="23988">MFSRARDPDVFPASVSRYSVTIPANPAPVGRAPPFALPAALERAVPKRRTHFLAGRVCAREAIARISGGWAPAIALAQDADGCPVWPAGLVGSISHTEAFATAAVARSGEARGIGVDAEPVMSRKAAADLTGFVASEDEILRAARAGLDGLESLTLVFSAKESLFKALFPAYRRRFDYLDCELVGVDPATRRFSMRLKSPFDAAFGAAAFAGRYEAADGAVHTGVLAP</sequence>
<feature type="domain" description="4'-phosphopantetheinyl transferase N-terminal" evidence="15">
    <location>
        <begin position="39"/>
        <end position="106"/>
    </location>
</feature>
<comment type="catalytic activity">
    <reaction evidence="10">
        <text>apo-[aryl-carrier protein] + CoA = holo-[aryl-carrier protein] + adenosine 3',5'-bisphosphate + H(+)</text>
        <dbReference type="Rhea" id="RHEA:48404"/>
        <dbReference type="Rhea" id="RHEA-COMP:15903"/>
        <dbReference type="Rhea" id="RHEA-COMP:17557"/>
        <dbReference type="ChEBI" id="CHEBI:15378"/>
        <dbReference type="ChEBI" id="CHEBI:29999"/>
        <dbReference type="ChEBI" id="CHEBI:57287"/>
        <dbReference type="ChEBI" id="CHEBI:58343"/>
        <dbReference type="ChEBI" id="CHEBI:64479"/>
    </reaction>
</comment>
<comment type="pathway">
    <text evidence="2">Siderophore biosynthesis; enterobactin biosynthesis.</text>
</comment>
<evidence type="ECO:0000259" key="14">
    <source>
        <dbReference type="Pfam" id="PF01648"/>
    </source>
</evidence>
<dbReference type="PANTHER" id="PTHR38096:SF1">
    <property type="entry name" value="ENTEROBACTIN SYNTHASE COMPONENT D"/>
    <property type="match status" value="1"/>
</dbReference>
<keyword evidence="17" id="KW-1185">Reference proteome</keyword>
<feature type="binding site" evidence="13">
    <location>
        <position position="117"/>
    </location>
    <ligand>
        <name>Mg(2+)</name>
        <dbReference type="ChEBI" id="CHEBI:18420"/>
    </ligand>
</feature>
<evidence type="ECO:0000256" key="12">
    <source>
        <dbReference type="PIRSR" id="PIRSR603542-1"/>
    </source>
</evidence>
<keyword evidence="13" id="KW-0479">Metal-binding</keyword>
<comment type="cofactor">
    <cofactor evidence="13">
        <name>Mg(2+)</name>
        <dbReference type="ChEBI" id="CHEBI:18420"/>
    </cofactor>
</comment>
<feature type="binding site" evidence="12">
    <location>
        <position position="48"/>
    </location>
    <ligand>
        <name>CoA</name>
        <dbReference type="ChEBI" id="CHEBI:57287"/>
    </ligand>
</feature>
<evidence type="ECO:0000313" key="17">
    <source>
        <dbReference type="Proteomes" id="UP000253529"/>
    </source>
</evidence>
<feature type="binding site" evidence="13">
    <location>
        <position position="118"/>
    </location>
    <ligand>
        <name>Mg(2+)</name>
        <dbReference type="ChEBI" id="CHEBI:18420"/>
    </ligand>
</feature>
<dbReference type="GO" id="GO:0005886">
    <property type="term" value="C:plasma membrane"/>
    <property type="evidence" value="ECO:0007669"/>
    <property type="project" value="TreeGrafter"/>
</dbReference>
<feature type="domain" description="4'-phosphopantetheinyl transferase" evidence="14">
    <location>
        <begin position="113"/>
        <end position="185"/>
    </location>
</feature>
<accession>A0A366FU90</accession>
<comment type="subunit">
    <text evidence="4">EntB, EntD, EntE, and EntF form a multienzyme complex called enterobactin synthase.</text>
</comment>
<dbReference type="GO" id="GO:0009239">
    <property type="term" value="P:enterobactin biosynthetic process"/>
    <property type="evidence" value="ECO:0007669"/>
    <property type="project" value="UniProtKB-UniPathway"/>
</dbReference>
<dbReference type="RefSeq" id="WP_113887304.1">
    <property type="nucleotide sequence ID" value="NZ_QNRK01000001.1"/>
</dbReference>
<evidence type="ECO:0000256" key="2">
    <source>
        <dbReference type="ARBA" id="ARBA00004993"/>
    </source>
</evidence>
<dbReference type="Pfam" id="PF01648">
    <property type="entry name" value="ACPS"/>
    <property type="match status" value="1"/>
</dbReference>
<feature type="binding site" evidence="12">
    <location>
        <position position="166"/>
    </location>
    <ligand>
        <name>CoA</name>
        <dbReference type="ChEBI" id="CHEBI:57287"/>
    </ligand>
</feature>